<feature type="region of interest" description="Disordered" evidence="1">
    <location>
        <begin position="1"/>
        <end position="31"/>
    </location>
</feature>
<gene>
    <name evidence="2" type="ORF">Tci_861949</name>
</gene>
<dbReference type="EMBL" id="BKCJ011123868">
    <property type="protein sequence ID" value="GFC89979.1"/>
    <property type="molecule type" value="Genomic_DNA"/>
</dbReference>
<evidence type="ECO:0000313" key="2">
    <source>
        <dbReference type="EMBL" id="GFC89979.1"/>
    </source>
</evidence>
<dbReference type="AlphaFoldDB" id="A0A699RR79"/>
<name>A0A699RR79_TANCI</name>
<comment type="caution">
    <text evidence="2">The sequence shown here is derived from an EMBL/GenBank/DDBJ whole genome shotgun (WGS) entry which is preliminary data.</text>
</comment>
<sequence length="74" mass="8319">KDRAVESSKRPGEELESNKSKKQKLDENVQARVADDDTAELKRCMEIVPKDDDEVTIEATPLSSKSPTIVDYKI</sequence>
<feature type="non-terminal residue" evidence="2">
    <location>
        <position position="1"/>
    </location>
</feature>
<reference evidence="2" key="1">
    <citation type="journal article" date="2019" name="Sci. Rep.">
        <title>Draft genome of Tanacetum cinerariifolium, the natural source of mosquito coil.</title>
        <authorList>
            <person name="Yamashiro T."/>
            <person name="Shiraishi A."/>
            <person name="Satake H."/>
            <person name="Nakayama K."/>
        </authorList>
    </citation>
    <scope>NUCLEOTIDE SEQUENCE</scope>
</reference>
<proteinExistence type="predicted"/>
<accession>A0A699RR79</accession>
<evidence type="ECO:0000256" key="1">
    <source>
        <dbReference type="SAM" id="MobiDB-lite"/>
    </source>
</evidence>
<organism evidence="2">
    <name type="scientific">Tanacetum cinerariifolium</name>
    <name type="common">Dalmatian daisy</name>
    <name type="synonym">Chrysanthemum cinerariifolium</name>
    <dbReference type="NCBI Taxonomy" id="118510"/>
    <lineage>
        <taxon>Eukaryota</taxon>
        <taxon>Viridiplantae</taxon>
        <taxon>Streptophyta</taxon>
        <taxon>Embryophyta</taxon>
        <taxon>Tracheophyta</taxon>
        <taxon>Spermatophyta</taxon>
        <taxon>Magnoliopsida</taxon>
        <taxon>eudicotyledons</taxon>
        <taxon>Gunneridae</taxon>
        <taxon>Pentapetalae</taxon>
        <taxon>asterids</taxon>
        <taxon>campanulids</taxon>
        <taxon>Asterales</taxon>
        <taxon>Asteraceae</taxon>
        <taxon>Asteroideae</taxon>
        <taxon>Anthemideae</taxon>
        <taxon>Anthemidinae</taxon>
        <taxon>Tanacetum</taxon>
    </lineage>
</organism>
<protein>
    <submittedName>
        <fullName evidence="2">Uncharacterized protein</fullName>
    </submittedName>
</protein>